<accession>A0A1H9G8F5</accession>
<evidence type="ECO:0000313" key="2">
    <source>
        <dbReference type="EMBL" id="SEQ46396.1"/>
    </source>
</evidence>
<dbReference type="OrthoDB" id="1442355at2"/>
<organism evidence="2 3">
    <name type="scientific">Neolewinella agarilytica</name>
    <dbReference type="NCBI Taxonomy" id="478744"/>
    <lineage>
        <taxon>Bacteria</taxon>
        <taxon>Pseudomonadati</taxon>
        <taxon>Bacteroidota</taxon>
        <taxon>Saprospiria</taxon>
        <taxon>Saprospirales</taxon>
        <taxon>Lewinellaceae</taxon>
        <taxon>Neolewinella</taxon>
    </lineage>
</organism>
<gene>
    <name evidence="2" type="ORF">SAMN05444359_11083</name>
</gene>
<sequence>MRNLSLLMLPLCLLLFTACGGDDDSDAVELTQENVVGDWNLIELNNDFEVSIAGLGDESGSSEIANSTVVVTFAADGTWSSAGQYDITIMSSDTTEMETYDDGIGSGTYSVTNSQLSMTGIDAGDDSDTESPTVFTVRSYVMGSSLELVGNASETIMDPFFGLTVSVDVDTEMVLER</sequence>
<name>A0A1H9G8F5_9BACT</name>
<dbReference type="AlphaFoldDB" id="A0A1H9G8F5"/>
<feature type="signal peptide" evidence="1">
    <location>
        <begin position="1"/>
        <end position="20"/>
    </location>
</feature>
<evidence type="ECO:0000256" key="1">
    <source>
        <dbReference type="SAM" id="SignalP"/>
    </source>
</evidence>
<feature type="chain" id="PRO_5011594183" description="Lipocalin-like domain-containing protein" evidence="1">
    <location>
        <begin position="21"/>
        <end position="177"/>
    </location>
</feature>
<keyword evidence="3" id="KW-1185">Reference proteome</keyword>
<proteinExistence type="predicted"/>
<reference evidence="3" key="1">
    <citation type="submission" date="2016-10" db="EMBL/GenBank/DDBJ databases">
        <authorList>
            <person name="Varghese N."/>
            <person name="Submissions S."/>
        </authorList>
    </citation>
    <scope>NUCLEOTIDE SEQUENCE [LARGE SCALE GENOMIC DNA]</scope>
    <source>
        <strain evidence="3">DSM 24740</strain>
    </source>
</reference>
<dbReference type="PROSITE" id="PS51257">
    <property type="entry name" value="PROKAR_LIPOPROTEIN"/>
    <property type="match status" value="1"/>
</dbReference>
<protein>
    <recommendedName>
        <fullName evidence="4">Lipocalin-like domain-containing protein</fullName>
    </recommendedName>
</protein>
<dbReference type="InParanoid" id="A0A1H9G8F5"/>
<dbReference type="EMBL" id="FOFB01000010">
    <property type="protein sequence ID" value="SEQ46396.1"/>
    <property type="molecule type" value="Genomic_DNA"/>
</dbReference>
<dbReference type="RefSeq" id="WP_139211842.1">
    <property type="nucleotide sequence ID" value="NZ_FOFB01000010.1"/>
</dbReference>
<evidence type="ECO:0000313" key="3">
    <source>
        <dbReference type="Proteomes" id="UP000199021"/>
    </source>
</evidence>
<keyword evidence="1" id="KW-0732">Signal</keyword>
<evidence type="ECO:0008006" key="4">
    <source>
        <dbReference type="Google" id="ProtNLM"/>
    </source>
</evidence>
<dbReference type="Proteomes" id="UP000199021">
    <property type="component" value="Unassembled WGS sequence"/>
</dbReference>